<keyword evidence="2" id="KW-1185">Reference proteome</keyword>
<sequence length="73" mass="8393">MTKVVHLSILNYLSLFREHKDKRLTVEGIESIVNSIKVIWIGIEEGKKSFLKENESAQKINTLFSVKRDCGDD</sequence>
<comment type="caution">
    <text evidence="1">The sequence shown here is derived from an EMBL/GenBank/DDBJ whole genome shotgun (WGS) entry which is preliminary data.</text>
</comment>
<evidence type="ECO:0000313" key="2">
    <source>
        <dbReference type="Proteomes" id="UP000054564"/>
    </source>
</evidence>
<dbReference type="AlphaFoldDB" id="A0A0L0VZ46"/>
<gene>
    <name evidence="1" type="ORF">PSTG_02460</name>
</gene>
<protein>
    <submittedName>
        <fullName evidence="1">Uncharacterized protein</fullName>
    </submittedName>
</protein>
<name>A0A0L0VZ46_9BASI</name>
<accession>A0A0L0VZ46</accession>
<dbReference type="EMBL" id="AJIL01000012">
    <property type="protein sequence ID" value="KNF04551.1"/>
    <property type="molecule type" value="Genomic_DNA"/>
</dbReference>
<organism evidence="1 2">
    <name type="scientific">Puccinia striiformis f. sp. tritici PST-78</name>
    <dbReference type="NCBI Taxonomy" id="1165861"/>
    <lineage>
        <taxon>Eukaryota</taxon>
        <taxon>Fungi</taxon>
        <taxon>Dikarya</taxon>
        <taxon>Basidiomycota</taxon>
        <taxon>Pucciniomycotina</taxon>
        <taxon>Pucciniomycetes</taxon>
        <taxon>Pucciniales</taxon>
        <taxon>Pucciniaceae</taxon>
        <taxon>Puccinia</taxon>
    </lineage>
</organism>
<dbReference type="Proteomes" id="UP000054564">
    <property type="component" value="Unassembled WGS sequence"/>
</dbReference>
<evidence type="ECO:0000313" key="1">
    <source>
        <dbReference type="EMBL" id="KNF04551.1"/>
    </source>
</evidence>
<proteinExistence type="predicted"/>
<reference evidence="2" key="1">
    <citation type="submission" date="2014-03" db="EMBL/GenBank/DDBJ databases">
        <title>The Genome Sequence of Puccinia striiformis f. sp. tritici PST-78.</title>
        <authorList>
            <consortium name="The Broad Institute Genome Sequencing Platform"/>
            <person name="Cuomo C."/>
            <person name="Hulbert S."/>
            <person name="Chen X."/>
            <person name="Walker B."/>
            <person name="Young S.K."/>
            <person name="Zeng Q."/>
            <person name="Gargeya S."/>
            <person name="Fitzgerald M."/>
            <person name="Haas B."/>
            <person name="Abouelleil A."/>
            <person name="Alvarado L."/>
            <person name="Arachchi H.M."/>
            <person name="Berlin A.M."/>
            <person name="Chapman S.B."/>
            <person name="Goldberg J."/>
            <person name="Griggs A."/>
            <person name="Gujja S."/>
            <person name="Hansen M."/>
            <person name="Howarth C."/>
            <person name="Imamovic A."/>
            <person name="Larimer J."/>
            <person name="McCowan C."/>
            <person name="Montmayeur A."/>
            <person name="Murphy C."/>
            <person name="Neiman D."/>
            <person name="Pearson M."/>
            <person name="Priest M."/>
            <person name="Roberts A."/>
            <person name="Saif S."/>
            <person name="Shea T."/>
            <person name="Sisk P."/>
            <person name="Sykes S."/>
            <person name="Wortman J."/>
            <person name="Nusbaum C."/>
            <person name="Birren B."/>
        </authorList>
    </citation>
    <scope>NUCLEOTIDE SEQUENCE [LARGE SCALE GENOMIC DNA]</scope>
    <source>
        <strain evidence="2">race PST-78</strain>
    </source>
</reference>